<sequence>MIRNATILCSEPCKFAVLNKFCYNKVISKILKKKFNDKINFFKQIPYFCKWSNMSLSKFCYEHEYVKFKRNQVVFHEGDKSNYVYIVKKGEFELTKKIKYKQNDNKILKDLFKSHCNTKYQTSKFVPRKQSGPHTIKNTLNKMMINIQSNNDKFSGLGKCRVSILGVNQIFGHEDSFRNRRYSTTCVCTVGGLLFKIKAANFERDVRQFSEHTYTAMIEDCIEKEKKMNGFLSTKVSIQYNINNPKPKKSKKSKMKIQPANIKELLSKTSTAEPEPRLASPLSSLSAVQKSQVPKGDLASTRKRPQTYKRLMPAMFKAGLNRRARSGKKRREIEPQWSGLRAKSPECRPPHSAKPTSLSPKVLKRPFQSSHRKIRSRIKSPFGKPNLDSSFFLQSSSLVLSQRVTDYTPQFSPNKRVMSPIAKANPQPPTLNYPL</sequence>
<feature type="region of interest" description="Disordered" evidence="1">
    <location>
        <begin position="322"/>
        <end position="374"/>
    </location>
</feature>
<dbReference type="AlphaFoldDB" id="A0AAD1U5H9"/>
<dbReference type="CDD" id="cd00038">
    <property type="entry name" value="CAP_ED"/>
    <property type="match status" value="1"/>
</dbReference>
<accession>A0AAD1U5H9</accession>
<keyword evidence="4" id="KW-1185">Reference proteome</keyword>
<gene>
    <name evidence="3" type="ORF">ECRASSUSDP1_LOCUS2169</name>
</gene>
<dbReference type="PANTHER" id="PTHR23011">
    <property type="entry name" value="CYCLIC NUCLEOTIDE-BINDING DOMAIN CONTAINING PROTEIN"/>
    <property type="match status" value="1"/>
</dbReference>
<dbReference type="EMBL" id="CAMPGE010002056">
    <property type="protein sequence ID" value="CAI2360862.1"/>
    <property type="molecule type" value="Genomic_DNA"/>
</dbReference>
<evidence type="ECO:0000259" key="2">
    <source>
        <dbReference type="PROSITE" id="PS50042"/>
    </source>
</evidence>
<dbReference type="SUPFAM" id="SSF51206">
    <property type="entry name" value="cAMP-binding domain-like"/>
    <property type="match status" value="1"/>
</dbReference>
<evidence type="ECO:0000256" key="1">
    <source>
        <dbReference type="SAM" id="MobiDB-lite"/>
    </source>
</evidence>
<reference evidence="3" key="1">
    <citation type="submission" date="2023-07" db="EMBL/GenBank/DDBJ databases">
        <authorList>
            <consortium name="AG Swart"/>
            <person name="Singh M."/>
            <person name="Singh A."/>
            <person name="Seah K."/>
            <person name="Emmerich C."/>
        </authorList>
    </citation>
    <scope>NUCLEOTIDE SEQUENCE</scope>
    <source>
        <strain evidence="3">DP1</strain>
    </source>
</reference>
<dbReference type="Proteomes" id="UP001295684">
    <property type="component" value="Unassembled WGS sequence"/>
</dbReference>
<dbReference type="PROSITE" id="PS50042">
    <property type="entry name" value="CNMP_BINDING_3"/>
    <property type="match status" value="1"/>
</dbReference>
<organism evidence="3 4">
    <name type="scientific">Euplotes crassus</name>
    <dbReference type="NCBI Taxonomy" id="5936"/>
    <lineage>
        <taxon>Eukaryota</taxon>
        <taxon>Sar</taxon>
        <taxon>Alveolata</taxon>
        <taxon>Ciliophora</taxon>
        <taxon>Intramacronucleata</taxon>
        <taxon>Spirotrichea</taxon>
        <taxon>Hypotrichia</taxon>
        <taxon>Euplotida</taxon>
        <taxon>Euplotidae</taxon>
        <taxon>Moneuplotes</taxon>
    </lineage>
</organism>
<dbReference type="Gene3D" id="2.60.120.10">
    <property type="entry name" value="Jelly Rolls"/>
    <property type="match status" value="1"/>
</dbReference>
<dbReference type="InterPro" id="IPR018490">
    <property type="entry name" value="cNMP-bd_dom_sf"/>
</dbReference>
<dbReference type="InterPro" id="IPR000595">
    <property type="entry name" value="cNMP-bd_dom"/>
</dbReference>
<feature type="domain" description="Cyclic nucleotide-binding" evidence="2">
    <location>
        <begin position="47"/>
        <end position="97"/>
    </location>
</feature>
<dbReference type="InterPro" id="IPR014710">
    <property type="entry name" value="RmlC-like_jellyroll"/>
</dbReference>
<dbReference type="Pfam" id="PF00027">
    <property type="entry name" value="cNMP_binding"/>
    <property type="match status" value="1"/>
</dbReference>
<comment type="caution">
    <text evidence="3">The sequence shown here is derived from an EMBL/GenBank/DDBJ whole genome shotgun (WGS) entry which is preliminary data.</text>
</comment>
<evidence type="ECO:0000313" key="4">
    <source>
        <dbReference type="Proteomes" id="UP001295684"/>
    </source>
</evidence>
<evidence type="ECO:0000313" key="3">
    <source>
        <dbReference type="EMBL" id="CAI2360862.1"/>
    </source>
</evidence>
<dbReference type="PANTHER" id="PTHR23011:SF28">
    <property type="entry name" value="CYCLIC NUCLEOTIDE-BINDING DOMAIN CONTAINING PROTEIN"/>
    <property type="match status" value="1"/>
</dbReference>
<protein>
    <recommendedName>
        <fullName evidence="2">Cyclic nucleotide-binding domain-containing protein</fullName>
    </recommendedName>
</protein>
<name>A0AAD1U5H9_EUPCR</name>
<proteinExistence type="predicted"/>
<feature type="region of interest" description="Disordered" evidence="1">
    <location>
        <begin position="266"/>
        <end position="306"/>
    </location>
</feature>
<feature type="compositionally biased region" description="Low complexity" evidence="1">
    <location>
        <begin position="277"/>
        <end position="287"/>
    </location>
</feature>